<name>A0A0H5QAJ7_NEIMI</name>
<evidence type="ECO:0000256" key="1">
    <source>
        <dbReference type="SAM" id="SignalP"/>
    </source>
</evidence>
<organism evidence="2 3">
    <name type="scientific">Neisseria meningitidis serogroup B</name>
    <dbReference type="NCBI Taxonomy" id="491"/>
    <lineage>
        <taxon>Bacteria</taxon>
        <taxon>Pseudomonadati</taxon>
        <taxon>Pseudomonadota</taxon>
        <taxon>Betaproteobacteria</taxon>
        <taxon>Neisseriales</taxon>
        <taxon>Neisseriaceae</taxon>
        <taxon>Neisseria</taxon>
    </lineage>
</organism>
<evidence type="ECO:0000313" key="2">
    <source>
        <dbReference type="EMBL" id="CRY98400.1"/>
    </source>
</evidence>
<dbReference type="AlphaFoldDB" id="A0A0H5QAJ7"/>
<feature type="chain" id="PRO_5005222625" description="Lipoprotein" evidence="1">
    <location>
        <begin position="22"/>
        <end position="187"/>
    </location>
</feature>
<proteinExistence type="predicted"/>
<keyword evidence="1" id="KW-0732">Signal</keyword>
<evidence type="ECO:0000313" key="3">
    <source>
        <dbReference type="Proteomes" id="UP000182715"/>
    </source>
</evidence>
<dbReference type="EMBL" id="CVTF01000077">
    <property type="protein sequence ID" value="CRY98400.1"/>
    <property type="molecule type" value="Genomic_DNA"/>
</dbReference>
<sequence>MKILALLIAATCALSACGSQSEEQPASAQPQEQAQSELKTMPVSYTDYQSAANKGLNDQKTGLTLPEHVVPIDNAEGKNLLHDFSDGLTILTVDTDKADKITAVRVVWNTDAMPQKAEKLSKAAAALIAATAPEDRTMLRDTGDQIEMAIDSHNAQKEPTREWARGGIAYKVTVTNLPSVVLTAKAE</sequence>
<feature type="signal peptide" evidence="1">
    <location>
        <begin position="1"/>
        <end position="21"/>
    </location>
</feature>
<accession>A0A0H5QAJ7</accession>
<dbReference type="Proteomes" id="UP000182715">
    <property type="component" value="Unassembled WGS sequence"/>
</dbReference>
<protein>
    <recommendedName>
        <fullName evidence="4">Lipoprotein</fullName>
    </recommendedName>
</protein>
<evidence type="ECO:0008006" key="4">
    <source>
        <dbReference type="Google" id="ProtNLM"/>
    </source>
</evidence>
<reference evidence="2 3" key="1">
    <citation type="submission" date="2014-11" db="EMBL/GenBank/DDBJ databases">
        <authorList>
            <person name="Diene M.Seydina."/>
        </authorList>
    </citation>
    <scope>NUCLEOTIDE SEQUENCE [LARGE SCALE GENOMIC DNA]</scope>
    <source>
        <strain evidence="2 3">Neisseria meningitidis CHUV</strain>
    </source>
</reference>
<dbReference type="PROSITE" id="PS51257">
    <property type="entry name" value="PROKAR_LIPOPROTEIN"/>
    <property type="match status" value="1"/>
</dbReference>